<dbReference type="RefSeq" id="WP_176804027.1">
    <property type="nucleotide sequence ID" value="NZ_JABXYJ010000006.1"/>
</dbReference>
<evidence type="ECO:0000313" key="12">
    <source>
        <dbReference type="EMBL" id="NVO78492.1"/>
    </source>
</evidence>
<keyword evidence="4 11" id="KW-0812">Transmembrane</keyword>
<evidence type="ECO:0000256" key="2">
    <source>
        <dbReference type="ARBA" id="ARBA00022475"/>
    </source>
</evidence>
<evidence type="ECO:0000256" key="5">
    <source>
        <dbReference type="ARBA" id="ARBA00022741"/>
    </source>
</evidence>
<reference evidence="12 13" key="1">
    <citation type="submission" date="2020-06" db="EMBL/GenBank/DDBJ databases">
        <authorList>
            <person name="Qiu C."/>
            <person name="Liu Z."/>
        </authorList>
    </citation>
    <scope>NUCLEOTIDE SEQUENCE [LARGE SCALE GENOMIC DNA]</scope>
    <source>
        <strain evidence="12 13">EM 1</strain>
    </source>
</reference>
<dbReference type="GO" id="GO:0005524">
    <property type="term" value="F:ATP binding"/>
    <property type="evidence" value="ECO:0007669"/>
    <property type="project" value="UniProtKB-UniRule"/>
</dbReference>
<dbReference type="AlphaFoldDB" id="A0A850QDG6"/>
<proteinExistence type="inferred from homology"/>
<evidence type="ECO:0000256" key="11">
    <source>
        <dbReference type="HAMAP-Rule" id="MF_00276"/>
    </source>
</evidence>
<keyword evidence="13" id="KW-1185">Reference proteome</keyword>
<evidence type="ECO:0000256" key="7">
    <source>
        <dbReference type="ARBA" id="ARBA00022958"/>
    </source>
</evidence>
<keyword evidence="6 11" id="KW-0067">ATP-binding</keyword>
<dbReference type="PANTHER" id="PTHR30042:SF2">
    <property type="entry name" value="POTASSIUM-TRANSPORTING ATPASE KDPC SUBUNIT"/>
    <property type="match status" value="1"/>
</dbReference>
<dbReference type="GO" id="GO:0008556">
    <property type="term" value="F:P-type potassium transmembrane transporter activity"/>
    <property type="evidence" value="ECO:0007669"/>
    <property type="project" value="InterPro"/>
</dbReference>
<evidence type="ECO:0000256" key="1">
    <source>
        <dbReference type="ARBA" id="ARBA00022448"/>
    </source>
</evidence>
<evidence type="ECO:0000256" key="10">
    <source>
        <dbReference type="ARBA" id="ARBA00023136"/>
    </source>
</evidence>
<keyword evidence="5 11" id="KW-0547">Nucleotide-binding</keyword>
<keyword evidence="7 11" id="KW-0630">Potassium</keyword>
<comment type="subcellular location">
    <subcellularLocation>
        <location evidence="11">Cell membrane</location>
        <topology evidence="11">Single-pass membrane protein</topology>
    </subcellularLocation>
</comment>
<keyword evidence="2 11" id="KW-1003">Cell membrane</keyword>
<keyword evidence="3 11" id="KW-0633">Potassium transport</keyword>
<dbReference type="PANTHER" id="PTHR30042">
    <property type="entry name" value="POTASSIUM-TRANSPORTING ATPASE C CHAIN"/>
    <property type="match status" value="1"/>
</dbReference>
<dbReference type="NCBIfam" id="TIGR00681">
    <property type="entry name" value="kdpC"/>
    <property type="match status" value="1"/>
</dbReference>
<keyword evidence="1 11" id="KW-0813">Transport</keyword>
<evidence type="ECO:0000256" key="4">
    <source>
        <dbReference type="ARBA" id="ARBA00022692"/>
    </source>
</evidence>
<dbReference type="GO" id="GO:0005886">
    <property type="term" value="C:plasma membrane"/>
    <property type="evidence" value="ECO:0007669"/>
    <property type="project" value="UniProtKB-SubCell"/>
</dbReference>
<dbReference type="Proteomes" id="UP000588051">
    <property type="component" value="Unassembled WGS sequence"/>
</dbReference>
<dbReference type="Pfam" id="PF02669">
    <property type="entry name" value="KdpC"/>
    <property type="match status" value="1"/>
</dbReference>
<evidence type="ECO:0000256" key="3">
    <source>
        <dbReference type="ARBA" id="ARBA00022538"/>
    </source>
</evidence>
<evidence type="ECO:0000313" key="13">
    <source>
        <dbReference type="Proteomes" id="UP000588051"/>
    </source>
</evidence>
<comment type="function">
    <text evidence="11">Part of the high-affinity ATP-driven potassium transport (or Kdp) system, which catalyzes the hydrolysis of ATP coupled with the electrogenic transport of potassium into the cytoplasm. This subunit acts as a catalytic chaperone that increases the ATP-binding affinity of the ATP-hydrolyzing subunit KdpB by the formation of a transient KdpB/KdpC/ATP ternary complex.</text>
</comment>
<gene>
    <name evidence="11 12" type="primary">kdpC</name>
    <name evidence="12" type="ORF">HV832_11680</name>
</gene>
<dbReference type="HAMAP" id="MF_00276">
    <property type="entry name" value="KdpC"/>
    <property type="match status" value="1"/>
</dbReference>
<comment type="caution">
    <text evidence="12">The sequence shown here is derived from an EMBL/GenBank/DDBJ whole genome shotgun (WGS) entry which is preliminary data.</text>
</comment>
<evidence type="ECO:0000256" key="8">
    <source>
        <dbReference type="ARBA" id="ARBA00022989"/>
    </source>
</evidence>
<keyword evidence="10 11" id="KW-0472">Membrane</keyword>
<protein>
    <recommendedName>
        <fullName evidence="11">Potassium-transporting ATPase KdpC subunit</fullName>
    </recommendedName>
    <alternativeName>
        <fullName evidence="11">ATP phosphohydrolase [potassium-transporting] C chain</fullName>
    </alternativeName>
    <alternativeName>
        <fullName evidence="11">Potassium-binding and translocating subunit C</fullName>
    </alternativeName>
    <alternativeName>
        <fullName evidence="11">Potassium-translocating ATPase C chain</fullName>
    </alternativeName>
</protein>
<keyword evidence="9 11" id="KW-0406">Ion transport</keyword>
<sequence>MKTLRPLIASFVLLSALTGVIYPLAVTGIGKVAFPNQAGGSLIEKNGKLLGSDLIGQNFSAPKYFWSRPSAAGTFAYNGLASGGSNSGPTNPALKAAVEDRIKALKEADPANTKAIPVDLVTASGSGLDPHISPAAADYQLERVARVRGIAPERVRALVSQYTEDPQFGILGESRVNVLRLNLALDELK</sequence>
<keyword evidence="8 11" id="KW-1133">Transmembrane helix</keyword>
<evidence type="ECO:0000256" key="6">
    <source>
        <dbReference type="ARBA" id="ARBA00022840"/>
    </source>
</evidence>
<organism evidence="12 13">
    <name type="scientific">Undibacterium oligocarboniphilum</name>
    <dbReference type="NCBI Taxonomy" id="666702"/>
    <lineage>
        <taxon>Bacteria</taxon>
        <taxon>Pseudomonadati</taxon>
        <taxon>Pseudomonadota</taxon>
        <taxon>Betaproteobacteria</taxon>
        <taxon>Burkholderiales</taxon>
        <taxon>Oxalobacteraceae</taxon>
        <taxon>Undibacterium</taxon>
    </lineage>
</organism>
<evidence type="ECO:0000256" key="9">
    <source>
        <dbReference type="ARBA" id="ARBA00023065"/>
    </source>
</evidence>
<dbReference type="NCBIfam" id="NF001454">
    <property type="entry name" value="PRK00315.1"/>
    <property type="match status" value="1"/>
</dbReference>
<dbReference type="InterPro" id="IPR003820">
    <property type="entry name" value="KdpC"/>
</dbReference>
<dbReference type="PIRSF" id="PIRSF001296">
    <property type="entry name" value="K_ATPase_KdpC"/>
    <property type="match status" value="1"/>
</dbReference>
<accession>A0A850QDG6</accession>
<dbReference type="EMBL" id="JABXYJ010000006">
    <property type="protein sequence ID" value="NVO78492.1"/>
    <property type="molecule type" value="Genomic_DNA"/>
</dbReference>
<comment type="subunit">
    <text evidence="11">The system is composed of three essential subunits: KdpA, KdpB and KdpC.</text>
</comment>
<comment type="similarity">
    <text evidence="11">Belongs to the KdpC family.</text>
</comment>
<name>A0A850QDG6_9BURK</name>